<keyword evidence="3" id="KW-1185">Reference proteome</keyword>
<feature type="region of interest" description="Disordered" evidence="1">
    <location>
        <begin position="212"/>
        <end position="287"/>
    </location>
</feature>
<sequence length="374" mass="41558">MTLRGLKVEVILPDHLEILKIEPWPTMGFHALLLLNGEVVSVDKDLHSIALGKGRKACLDENLNAHPEFEMQTTQTHPQQPTPVFNSKRTEGRKHPAAKKAPHPFAPLRSYGCSGGIQIFLAPVRWVWLGGRALCTCTHFACTCTPKAHFAQAQRHSNSPPASLHDPDNWFGLGCSSLLPARQNWAKPVEYHHCMGGVSNWWPVGWMRHPQAMPTSAPQRQKNERRKEGKKGREGKGRKETKKEGKGRKEGKKEGKGREGRKEGKKGKKEREREGGREERRTDRLFQRAGSTAGKGCHPLTNLTCVHCPWPPFCCQRPSGTSSVAIKAFLKASLSGCARPSCNCPKVSSRAAPPTYPHPSLIFTCACWNGRDLN</sequence>
<comment type="caution">
    <text evidence="2">The sequence shown here is derived from an EMBL/GenBank/DDBJ whole genome shotgun (WGS) entry which is preliminary data.</text>
</comment>
<name>V8P861_OPHHA</name>
<reference evidence="2 3" key="1">
    <citation type="journal article" date="2013" name="Proc. Natl. Acad. Sci. U.S.A.">
        <title>The king cobra genome reveals dynamic gene evolution and adaptation in the snake venom system.</title>
        <authorList>
            <person name="Vonk F.J."/>
            <person name="Casewell N.R."/>
            <person name="Henkel C.V."/>
            <person name="Heimberg A.M."/>
            <person name="Jansen H.J."/>
            <person name="McCleary R.J."/>
            <person name="Kerkkamp H.M."/>
            <person name="Vos R.A."/>
            <person name="Guerreiro I."/>
            <person name="Calvete J.J."/>
            <person name="Wuster W."/>
            <person name="Woods A.E."/>
            <person name="Logan J.M."/>
            <person name="Harrison R.A."/>
            <person name="Castoe T.A."/>
            <person name="de Koning A.P."/>
            <person name="Pollock D.D."/>
            <person name="Yandell M."/>
            <person name="Calderon D."/>
            <person name="Renjifo C."/>
            <person name="Currier R.B."/>
            <person name="Salgado D."/>
            <person name="Pla D."/>
            <person name="Sanz L."/>
            <person name="Hyder A.S."/>
            <person name="Ribeiro J.M."/>
            <person name="Arntzen J.W."/>
            <person name="van den Thillart G.E."/>
            <person name="Boetzer M."/>
            <person name="Pirovano W."/>
            <person name="Dirks R.P."/>
            <person name="Spaink H.P."/>
            <person name="Duboule D."/>
            <person name="McGlinn E."/>
            <person name="Kini R.M."/>
            <person name="Richardson M.K."/>
        </authorList>
    </citation>
    <scope>NUCLEOTIDE SEQUENCE</scope>
    <source>
        <tissue evidence="2">Blood</tissue>
    </source>
</reference>
<feature type="compositionally biased region" description="Basic and acidic residues" evidence="1">
    <location>
        <begin position="269"/>
        <end position="286"/>
    </location>
</feature>
<gene>
    <name evidence="2" type="ORF">L345_03988</name>
</gene>
<proteinExistence type="predicted"/>
<evidence type="ECO:0000313" key="3">
    <source>
        <dbReference type="Proteomes" id="UP000018936"/>
    </source>
</evidence>
<evidence type="ECO:0000256" key="1">
    <source>
        <dbReference type="SAM" id="MobiDB-lite"/>
    </source>
</evidence>
<feature type="region of interest" description="Disordered" evidence="1">
    <location>
        <begin position="71"/>
        <end position="101"/>
    </location>
</feature>
<dbReference type="AlphaFoldDB" id="V8P861"/>
<dbReference type="EMBL" id="AZIM01000594">
    <property type="protein sequence ID" value="ETE70203.1"/>
    <property type="molecule type" value="Genomic_DNA"/>
</dbReference>
<feature type="compositionally biased region" description="Basic and acidic residues" evidence="1">
    <location>
        <begin position="221"/>
        <end position="262"/>
    </location>
</feature>
<feature type="compositionally biased region" description="Low complexity" evidence="1">
    <location>
        <begin position="72"/>
        <end position="83"/>
    </location>
</feature>
<organism evidence="2 3">
    <name type="scientific">Ophiophagus hannah</name>
    <name type="common">King cobra</name>
    <name type="synonym">Naja hannah</name>
    <dbReference type="NCBI Taxonomy" id="8665"/>
    <lineage>
        <taxon>Eukaryota</taxon>
        <taxon>Metazoa</taxon>
        <taxon>Chordata</taxon>
        <taxon>Craniata</taxon>
        <taxon>Vertebrata</taxon>
        <taxon>Euteleostomi</taxon>
        <taxon>Lepidosauria</taxon>
        <taxon>Squamata</taxon>
        <taxon>Bifurcata</taxon>
        <taxon>Unidentata</taxon>
        <taxon>Episquamata</taxon>
        <taxon>Toxicofera</taxon>
        <taxon>Serpentes</taxon>
        <taxon>Colubroidea</taxon>
        <taxon>Elapidae</taxon>
        <taxon>Elapinae</taxon>
        <taxon>Ophiophagus</taxon>
    </lineage>
</organism>
<feature type="non-terminal residue" evidence="2">
    <location>
        <position position="1"/>
    </location>
</feature>
<protein>
    <submittedName>
        <fullName evidence="2">Uncharacterized protein</fullName>
    </submittedName>
</protein>
<evidence type="ECO:0000313" key="2">
    <source>
        <dbReference type="EMBL" id="ETE70203.1"/>
    </source>
</evidence>
<accession>V8P861</accession>
<dbReference type="Proteomes" id="UP000018936">
    <property type="component" value="Unassembled WGS sequence"/>
</dbReference>